<gene>
    <name evidence="1" type="ORF">NDU88_005181</name>
</gene>
<organism evidence="1 2">
    <name type="scientific">Pleurodeles waltl</name>
    <name type="common">Iberian ribbed newt</name>
    <dbReference type="NCBI Taxonomy" id="8319"/>
    <lineage>
        <taxon>Eukaryota</taxon>
        <taxon>Metazoa</taxon>
        <taxon>Chordata</taxon>
        <taxon>Craniata</taxon>
        <taxon>Vertebrata</taxon>
        <taxon>Euteleostomi</taxon>
        <taxon>Amphibia</taxon>
        <taxon>Batrachia</taxon>
        <taxon>Caudata</taxon>
        <taxon>Salamandroidea</taxon>
        <taxon>Salamandridae</taxon>
        <taxon>Pleurodelinae</taxon>
        <taxon>Pleurodeles</taxon>
    </lineage>
</organism>
<dbReference type="AlphaFoldDB" id="A0AAV7QKF4"/>
<evidence type="ECO:0000313" key="2">
    <source>
        <dbReference type="Proteomes" id="UP001066276"/>
    </source>
</evidence>
<protein>
    <submittedName>
        <fullName evidence="1">Uncharacterized protein</fullName>
    </submittedName>
</protein>
<dbReference type="Proteomes" id="UP001066276">
    <property type="component" value="Chromosome 6"/>
</dbReference>
<reference evidence="1" key="1">
    <citation type="journal article" date="2022" name="bioRxiv">
        <title>Sequencing and chromosome-scale assembly of the giantPleurodeles waltlgenome.</title>
        <authorList>
            <person name="Brown T."/>
            <person name="Elewa A."/>
            <person name="Iarovenko S."/>
            <person name="Subramanian E."/>
            <person name="Araus A.J."/>
            <person name="Petzold A."/>
            <person name="Susuki M."/>
            <person name="Suzuki K.-i.T."/>
            <person name="Hayashi T."/>
            <person name="Toyoda A."/>
            <person name="Oliveira C."/>
            <person name="Osipova E."/>
            <person name="Leigh N.D."/>
            <person name="Simon A."/>
            <person name="Yun M.H."/>
        </authorList>
    </citation>
    <scope>NUCLEOTIDE SEQUENCE</scope>
    <source>
        <strain evidence="1">20211129_DDA</strain>
        <tissue evidence="1">Liver</tissue>
    </source>
</reference>
<sequence>MRGVDQRHQKMTFDFCFGEEQDLIDAIPVRLQRSLPMGYVYGQAVTGLLRVAAWVTPDSYGYSLLNDAGALTLHTTAAEEEGG</sequence>
<evidence type="ECO:0000313" key="1">
    <source>
        <dbReference type="EMBL" id="KAJ1138800.1"/>
    </source>
</evidence>
<proteinExistence type="predicted"/>
<name>A0AAV7QKF4_PLEWA</name>
<comment type="caution">
    <text evidence="1">The sequence shown here is derived from an EMBL/GenBank/DDBJ whole genome shotgun (WGS) entry which is preliminary data.</text>
</comment>
<keyword evidence="2" id="KW-1185">Reference proteome</keyword>
<dbReference type="EMBL" id="JANPWB010000010">
    <property type="protein sequence ID" value="KAJ1138800.1"/>
    <property type="molecule type" value="Genomic_DNA"/>
</dbReference>
<accession>A0AAV7QKF4</accession>